<organism evidence="3 4">
    <name type="scientific">Niallia circulans</name>
    <name type="common">Bacillus circulans</name>
    <dbReference type="NCBI Taxonomy" id="1397"/>
    <lineage>
        <taxon>Bacteria</taxon>
        <taxon>Bacillati</taxon>
        <taxon>Bacillota</taxon>
        <taxon>Bacilli</taxon>
        <taxon>Bacillales</taxon>
        <taxon>Bacillaceae</taxon>
        <taxon>Niallia</taxon>
    </lineage>
</organism>
<gene>
    <name evidence="3" type="ORF">ABW02_08880</name>
</gene>
<proteinExistence type="predicted"/>
<keyword evidence="3" id="KW-0378">Hydrolase</keyword>
<evidence type="ECO:0000313" key="3">
    <source>
        <dbReference type="EMBL" id="KLV27065.1"/>
    </source>
</evidence>
<feature type="transmembrane region" description="Helical" evidence="1">
    <location>
        <begin position="21"/>
        <end position="38"/>
    </location>
</feature>
<feature type="transmembrane region" description="Helical" evidence="1">
    <location>
        <begin position="272"/>
        <end position="290"/>
    </location>
</feature>
<feature type="transmembrane region" description="Helical" evidence="1">
    <location>
        <begin position="143"/>
        <end position="163"/>
    </location>
</feature>
<dbReference type="GO" id="GO:0080120">
    <property type="term" value="P:CAAX-box protein maturation"/>
    <property type="evidence" value="ECO:0007669"/>
    <property type="project" value="UniProtKB-ARBA"/>
</dbReference>
<feature type="transmembrane region" description="Helical" evidence="1">
    <location>
        <begin position="234"/>
        <end position="252"/>
    </location>
</feature>
<dbReference type="RefSeq" id="WP_047941606.1">
    <property type="nucleotide sequence ID" value="NZ_CP053989.1"/>
</dbReference>
<keyword evidence="3" id="KW-0645">Protease</keyword>
<evidence type="ECO:0000313" key="4">
    <source>
        <dbReference type="Proteomes" id="UP000036045"/>
    </source>
</evidence>
<comment type="caution">
    <text evidence="3">The sequence shown here is derived from an EMBL/GenBank/DDBJ whole genome shotgun (WGS) entry which is preliminary data.</text>
</comment>
<name>A0A0J1LDR4_NIACI</name>
<dbReference type="InterPro" id="IPR003675">
    <property type="entry name" value="Rce1/LyrA-like_dom"/>
</dbReference>
<keyword evidence="1" id="KW-0472">Membrane</keyword>
<dbReference type="AlphaFoldDB" id="A0A0J1LDR4"/>
<feature type="transmembrane region" description="Helical" evidence="1">
    <location>
        <begin position="207"/>
        <end position="227"/>
    </location>
</feature>
<dbReference type="PATRIC" id="fig|1397.4.peg.4957"/>
<keyword evidence="4" id="KW-1185">Reference proteome</keyword>
<evidence type="ECO:0000259" key="2">
    <source>
        <dbReference type="Pfam" id="PF02517"/>
    </source>
</evidence>
<feature type="domain" description="CAAX prenyl protease 2/Lysostaphin resistance protein A-like" evidence="2">
    <location>
        <begin position="146"/>
        <end position="245"/>
    </location>
</feature>
<feature type="transmembrane region" description="Helical" evidence="1">
    <location>
        <begin position="69"/>
        <end position="90"/>
    </location>
</feature>
<accession>A0A0J1LDR4</accession>
<dbReference type="OrthoDB" id="2806188at2"/>
<dbReference type="GO" id="GO:0004175">
    <property type="term" value="F:endopeptidase activity"/>
    <property type="evidence" value="ECO:0007669"/>
    <property type="project" value="UniProtKB-ARBA"/>
</dbReference>
<dbReference type="PANTHER" id="PTHR39430">
    <property type="entry name" value="MEMBRANE-ASSOCIATED PROTEASE-RELATED"/>
    <property type="match status" value="1"/>
</dbReference>
<sequence length="299" mass="33652">MRHYLNIKEGKNSWPRYLASILLAVGFMIAGSIVYFIVEFIRVELDGNEATYIDLDTGMVMGGNGTVSLLMTHIIYIVALIGLWIGVRFIHKRKFRTLITGEDRVNWKKIIWGFIIFSGLFLLTSAIDFLLNADDYAWNNVSFAQFFFLFLVVLLFVPIQTTVEELLFRGLLLQLVGKKIKNPILLALIVGLIFGSLHFSNPEMNDSAILVGLDYLLAGFALTFIAVKTGSLELSIGAHAANNIMIFLFFTYDDSVAGNIPSLFQILETSPQYSIIWSLLIFTAFYLLSIKKYGKKSIS</sequence>
<feature type="transmembrane region" description="Helical" evidence="1">
    <location>
        <begin position="184"/>
        <end position="201"/>
    </location>
</feature>
<keyword evidence="1" id="KW-1133">Transmembrane helix</keyword>
<evidence type="ECO:0000256" key="1">
    <source>
        <dbReference type="SAM" id="Phobius"/>
    </source>
</evidence>
<feature type="transmembrane region" description="Helical" evidence="1">
    <location>
        <begin position="110"/>
        <end position="131"/>
    </location>
</feature>
<protein>
    <submittedName>
        <fullName evidence="3">CAAX protease</fullName>
    </submittedName>
</protein>
<dbReference type="GO" id="GO:0006508">
    <property type="term" value="P:proteolysis"/>
    <property type="evidence" value="ECO:0007669"/>
    <property type="project" value="UniProtKB-KW"/>
</dbReference>
<dbReference type="Pfam" id="PF02517">
    <property type="entry name" value="Rce1-like"/>
    <property type="match status" value="1"/>
</dbReference>
<dbReference type="EMBL" id="LDPH01000006">
    <property type="protein sequence ID" value="KLV27065.1"/>
    <property type="molecule type" value="Genomic_DNA"/>
</dbReference>
<dbReference type="Proteomes" id="UP000036045">
    <property type="component" value="Unassembled WGS sequence"/>
</dbReference>
<keyword evidence="1" id="KW-0812">Transmembrane</keyword>
<reference evidence="3 4" key="1">
    <citation type="submission" date="2015-05" db="EMBL/GenBank/DDBJ databases">
        <title>Whole genome sequence and identification of bacterial endophytes from Costus igneus.</title>
        <authorList>
            <person name="Lee Y.P."/>
            <person name="Gan H.M."/>
            <person name="Eng W."/>
            <person name="Wheatley M.S."/>
            <person name="Caraballo A."/>
            <person name="Polter S."/>
            <person name="Savka M.A."/>
            <person name="Hudson A.O."/>
        </authorList>
    </citation>
    <scope>NUCLEOTIDE SEQUENCE [LARGE SCALE GENOMIC DNA]</scope>
    <source>
        <strain evidence="3 4">RIT379</strain>
    </source>
</reference>
<dbReference type="GeneID" id="56348888"/>
<dbReference type="PANTHER" id="PTHR39430:SF1">
    <property type="entry name" value="PROTEASE"/>
    <property type="match status" value="1"/>
</dbReference>